<evidence type="ECO:0000313" key="2">
    <source>
        <dbReference type="EMBL" id="KXZ52470.1"/>
    </source>
</evidence>
<sequence>MTQIPHWFRICTNPALNPRQEEVRHAVRSIEAWQRHQETTKATAIQGSQGTLLNRLGGLDVVKHVVEGFYRRLYADEKSAFMGWLFGPPNVPYTGRNVRIAHLRIIKQRGFSPEDFDLGMQYFEEAMRELGAPQAIIQEVMAKVRPFKNAIFTPSARDAEEELHWASEQLAKEQAHQEELAKQPSAQRASTIDGTYISRSSAGEIAADIVTAADAVAAAASPALQTPAGTAASLQYPSCPPAPLRPVAPRPASSPGPAVAVPAAAAAAAAAGRQTPADGAEGSRPQSRASLRAGSRPPIPPAPLLLEPPAPAPALAPVAATSRLSQRSMASESRPGSAPPPPPSGCAEIEAVVPPVEAPPAGAATAAAAAVPAPAGRAKAMPRKLSFSGATTDPRDGTAAVDPEPADAEPEPAVAEEPSDRADGVCTTAPAAAAVEEEEEVEIEPTAGGPAGAAEEEAEEDVVGRFLSEIVAAESGDLGSKQGSIRAAAW</sequence>
<name>A0A150GT13_GONPE</name>
<evidence type="ECO:0000313" key="3">
    <source>
        <dbReference type="Proteomes" id="UP000075714"/>
    </source>
</evidence>
<dbReference type="SUPFAM" id="SSF46458">
    <property type="entry name" value="Globin-like"/>
    <property type="match status" value="1"/>
</dbReference>
<dbReference type="Gene3D" id="1.10.490.10">
    <property type="entry name" value="Globins"/>
    <property type="match status" value="1"/>
</dbReference>
<organism evidence="2 3">
    <name type="scientific">Gonium pectorale</name>
    <name type="common">Green alga</name>
    <dbReference type="NCBI Taxonomy" id="33097"/>
    <lineage>
        <taxon>Eukaryota</taxon>
        <taxon>Viridiplantae</taxon>
        <taxon>Chlorophyta</taxon>
        <taxon>core chlorophytes</taxon>
        <taxon>Chlorophyceae</taxon>
        <taxon>CS clade</taxon>
        <taxon>Chlamydomonadales</taxon>
        <taxon>Volvocaceae</taxon>
        <taxon>Gonium</taxon>
    </lineage>
</organism>
<reference evidence="3" key="1">
    <citation type="journal article" date="2016" name="Nat. Commun.">
        <title>The Gonium pectorale genome demonstrates co-option of cell cycle regulation during the evolution of multicellularity.</title>
        <authorList>
            <person name="Hanschen E.R."/>
            <person name="Marriage T.N."/>
            <person name="Ferris P.J."/>
            <person name="Hamaji T."/>
            <person name="Toyoda A."/>
            <person name="Fujiyama A."/>
            <person name="Neme R."/>
            <person name="Noguchi H."/>
            <person name="Minakuchi Y."/>
            <person name="Suzuki M."/>
            <person name="Kawai-Toyooka H."/>
            <person name="Smith D.R."/>
            <person name="Sparks H."/>
            <person name="Anderson J."/>
            <person name="Bakaric R."/>
            <person name="Luria V."/>
            <person name="Karger A."/>
            <person name="Kirschner M.W."/>
            <person name="Durand P.M."/>
            <person name="Michod R.E."/>
            <person name="Nozaki H."/>
            <person name="Olson B.J."/>
        </authorList>
    </citation>
    <scope>NUCLEOTIDE SEQUENCE [LARGE SCALE GENOMIC DNA]</scope>
    <source>
        <strain evidence="3">NIES-2863</strain>
    </source>
</reference>
<comment type="caution">
    <text evidence="2">The sequence shown here is derived from an EMBL/GenBank/DDBJ whole genome shotgun (WGS) entry which is preliminary data.</text>
</comment>
<dbReference type="InterPro" id="IPR012292">
    <property type="entry name" value="Globin/Proto"/>
</dbReference>
<evidence type="ECO:0000256" key="1">
    <source>
        <dbReference type="SAM" id="MobiDB-lite"/>
    </source>
</evidence>
<feature type="compositionally biased region" description="Pro residues" evidence="1">
    <location>
        <begin position="297"/>
        <end position="314"/>
    </location>
</feature>
<dbReference type="Proteomes" id="UP000075714">
    <property type="component" value="Unassembled WGS sequence"/>
</dbReference>
<dbReference type="OrthoDB" id="542733at2759"/>
<dbReference type="CDD" id="cd00454">
    <property type="entry name" value="TrHb1_N"/>
    <property type="match status" value="1"/>
</dbReference>
<gene>
    <name evidence="2" type="ORF">GPECTOR_9g514</name>
</gene>
<dbReference type="EMBL" id="LSYV01000010">
    <property type="protein sequence ID" value="KXZ52470.1"/>
    <property type="molecule type" value="Genomic_DNA"/>
</dbReference>
<proteinExistence type="predicted"/>
<feature type="region of interest" description="Disordered" evidence="1">
    <location>
        <begin position="270"/>
        <end position="461"/>
    </location>
</feature>
<feature type="compositionally biased region" description="Low complexity" evidence="1">
    <location>
        <begin position="270"/>
        <end position="280"/>
    </location>
</feature>
<feature type="compositionally biased region" description="Low complexity" evidence="1">
    <location>
        <begin position="345"/>
        <end position="379"/>
    </location>
</feature>
<dbReference type="GO" id="GO:0020037">
    <property type="term" value="F:heme binding"/>
    <property type="evidence" value="ECO:0007669"/>
    <property type="project" value="InterPro"/>
</dbReference>
<dbReference type="AlphaFoldDB" id="A0A150GT13"/>
<dbReference type="InterPro" id="IPR009050">
    <property type="entry name" value="Globin-like_sf"/>
</dbReference>
<keyword evidence="3" id="KW-1185">Reference proteome</keyword>
<dbReference type="GO" id="GO:0019825">
    <property type="term" value="F:oxygen binding"/>
    <property type="evidence" value="ECO:0007669"/>
    <property type="project" value="InterPro"/>
</dbReference>
<accession>A0A150GT13</accession>
<protein>
    <submittedName>
        <fullName evidence="2">Uncharacterized protein</fullName>
    </submittedName>
</protein>